<organism evidence="3 4">
    <name type="scientific">Tanacetum coccineum</name>
    <dbReference type="NCBI Taxonomy" id="301880"/>
    <lineage>
        <taxon>Eukaryota</taxon>
        <taxon>Viridiplantae</taxon>
        <taxon>Streptophyta</taxon>
        <taxon>Embryophyta</taxon>
        <taxon>Tracheophyta</taxon>
        <taxon>Spermatophyta</taxon>
        <taxon>Magnoliopsida</taxon>
        <taxon>eudicotyledons</taxon>
        <taxon>Gunneridae</taxon>
        <taxon>Pentapetalae</taxon>
        <taxon>asterids</taxon>
        <taxon>campanulids</taxon>
        <taxon>Asterales</taxon>
        <taxon>Asteraceae</taxon>
        <taxon>Asteroideae</taxon>
        <taxon>Anthemideae</taxon>
        <taxon>Anthemidinae</taxon>
        <taxon>Tanacetum</taxon>
    </lineage>
</organism>
<protein>
    <submittedName>
        <fullName evidence="3">Uncharacterized protein</fullName>
    </submittedName>
</protein>
<sequence length="497" mass="53961">MTMPPVFEEGCRDLLVLNESSTFPRCVRCSGLWFGTPVKGRNTMWHDMICPVLSLALFLMLNGVYVLCSVWGCDRLVIRAKVIENQVVILGLIMAASAIAISFDSSNESVGSPPSRVILFGDIPTVIPSTSVVALETSTIAPVISFSAPVVETTLVTSPTRLCGLIPYSDSDSDSPDEMSSPEHISPLPAISPFLCTDSSEAPDSSDGPPSQDPYVMTVARWRSKVASRPSSSSEFPIAPVTAPPGIRRRSAILIRPGEAIPFGRPYRTHLNGPRKLLTARKRVGPLPARRLAWRRASPRSSDHHPSSSSSSSDSSPVHSSGLDAPDQAHSGSSTRDVSPRLGYPPRRAPRRSEAFRRWCAAPLSNIVFHKTHLKSSSGDSSERPLHSSLHSAGPSRKRYRSSVDSVPSSMPVMGSLGGRRILDDPIKTEVDMGLVLVLGRCRVHVAIGHSPRDVSDGGPFESRRSDFIRVRRDRDDIGGRLEGSSCYVERNLGYRP</sequence>
<feature type="transmembrane region" description="Helical" evidence="2">
    <location>
        <begin position="85"/>
        <end position="103"/>
    </location>
</feature>
<feature type="transmembrane region" description="Helical" evidence="2">
    <location>
        <begin position="52"/>
        <end position="73"/>
    </location>
</feature>
<dbReference type="EMBL" id="BQNB010020093">
    <property type="protein sequence ID" value="GJT92269.1"/>
    <property type="molecule type" value="Genomic_DNA"/>
</dbReference>
<proteinExistence type="predicted"/>
<keyword evidence="4" id="KW-1185">Reference proteome</keyword>
<reference evidence="3" key="2">
    <citation type="submission" date="2022-01" db="EMBL/GenBank/DDBJ databases">
        <authorList>
            <person name="Yamashiro T."/>
            <person name="Shiraishi A."/>
            <person name="Satake H."/>
            <person name="Nakayama K."/>
        </authorList>
    </citation>
    <scope>NUCLEOTIDE SEQUENCE</scope>
</reference>
<feature type="region of interest" description="Disordered" evidence="1">
    <location>
        <begin position="263"/>
        <end position="350"/>
    </location>
</feature>
<evidence type="ECO:0000256" key="1">
    <source>
        <dbReference type="SAM" id="MobiDB-lite"/>
    </source>
</evidence>
<feature type="compositionally biased region" description="Low complexity" evidence="1">
    <location>
        <begin position="203"/>
        <end position="214"/>
    </location>
</feature>
<dbReference type="Proteomes" id="UP001151760">
    <property type="component" value="Unassembled WGS sequence"/>
</dbReference>
<keyword evidence="2" id="KW-1133">Transmembrane helix</keyword>
<evidence type="ECO:0000313" key="3">
    <source>
        <dbReference type="EMBL" id="GJT92269.1"/>
    </source>
</evidence>
<feature type="region of interest" description="Disordered" evidence="1">
    <location>
        <begin position="375"/>
        <end position="412"/>
    </location>
</feature>
<feature type="region of interest" description="Disordered" evidence="1">
    <location>
        <begin position="167"/>
        <end position="188"/>
    </location>
</feature>
<accession>A0ABQ5HXK2</accession>
<keyword evidence="2" id="KW-0812">Transmembrane</keyword>
<feature type="compositionally biased region" description="Low complexity" evidence="1">
    <location>
        <begin position="307"/>
        <end position="321"/>
    </location>
</feature>
<gene>
    <name evidence="3" type="ORF">Tco_1081114</name>
</gene>
<name>A0ABQ5HXK2_9ASTR</name>
<keyword evidence="2" id="KW-0472">Membrane</keyword>
<feature type="region of interest" description="Disordered" evidence="1">
    <location>
        <begin position="196"/>
        <end position="215"/>
    </location>
</feature>
<evidence type="ECO:0000256" key="2">
    <source>
        <dbReference type="SAM" id="Phobius"/>
    </source>
</evidence>
<evidence type="ECO:0000313" key="4">
    <source>
        <dbReference type="Proteomes" id="UP001151760"/>
    </source>
</evidence>
<comment type="caution">
    <text evidence="3">The sequence shown here is derived from an EMBL/GenBank/DDBJ whole genome shotgun (WGS) entry which is preliminary data.</text>
</comment>
<reference evidence="3" key="1">
    <citation type="journal article" date="2022" name="Int. J. Mol. Sci.">
        <title>Draft Genome of Tanacetum Coccineum: Genomic Comparison of Closely Related Tanacetum-Family Plants.</title>
        <authorList>
            <person name="Yamashiro T."/>
            <person name="Shiraishi A."/>
            <person name="Nakayama K."/>
            <person name="Satake H."/>
        </authorList>
    </citation>
    <scope>NUCLEOTIDE SEQUENCE</scope>
</reference>
<feature type="compositionally biased region" description="Low complexity" evidence="1">
    <location>
        <begin position="403"/>
        <end position="412"/>
    </location>
</feature>